<dbReference type="InterPro" id="IPR020084">
    <property type="entry name" value="NUDIX_hydrolase_CS"/>
</dbReference>
<dbReference type="PRINTS" id="PR00502">
    <property type="entry name" value="NUDIXFAMILY"/>
</dbReference>
<dbReference type="CDD" id="cd04684">
    <property type="entry name" value="NUDIX_Hydrolase"/>
    <property type="match status" value="1"/>
</dbReference>
<dbReference type="Gene3D" id="3.90.79.10">
    <property type="entry name" value="Nucleoside Triphosphate Pyrophosphohydrolase"/>
    <property type="match status" value="1"/>
</dbReference>
<dbReference type="PANTHER" id="PTHR21340">
    <property type="entry name" value="DIADENOSINE 5,5-P1,P4-TETRAPHOSPHATE PYROPHOSPHOHYDROLASE MUTT"/>
    <property type="match status" value="1"/>
</dbReference>
<protein>
    <submittedName>
        <fullName evidence="2">MutT/nudix family protein</fullName>
    </submittedName>
</protein>
<evidence type="ECO:0000313" key="3">
    <source>
        <dbReference type="Proteomes" id="UP000048507"/>
    </source>
</evidence>
<dbReference type="GO" id="GO:0006754">
    <property type="term" value="P:ATP biosynthetic process"/>
    <property type="evidence" value="ECO:0007669"/>
    <property type="project" value="TreeGrafter"/>
</dbReference>
<evidence type="ECO:0000256" key="1">
    <source>
        <dbReference type="RuleBase" id="RU003476"/>
    </source>
</evidence>
<dbReference type="AlphaFoldDB" id="A0A0T7TX89"/>
<keyword evidence="1" id="KW-0378">Hydrolase</keyword>
<comment type="caution">
    <text evidence="2">The sequence shown here is derived from an EMBL/GenBank/DDBJ whole genome shotgun (WGS) entry which is preliminary data.</text>
</comment>
<dbReference type="SUPFAM" id="SSF55811">
    <property type="entry name" value="Nudix"/>
    <property type="match status" value="1"/>
</dbReference>
<dbReference type="PROSITE" id="PS00893">
    <property type="entry name" value="NUDIX_BOX"/>
    <property type="match status" value="1"/>
</dbReference>
<dbReference type="GO" id="GO:0004081">
    <property type="term" value="F:bis(5'-nucleosyl)-tetraphosphatase (asymmetrical) activity"/>
    <property type="evidence" value="ECO:0007669"/>
    <property type="project" value="TreeGrafter"/>
</dbReference>
<proteinExistence type="inferred from homology"/>
<dbReference type="PROSITE" id="PS51462">
    <property type="entry name" value="NUDIX"/>
    <property type="match status" value="1"/>
</dbReference>
<reference evidence="2 3" key="1">
    <citation type="submission" date="2015-03" db="EMBL/GenBank/DDBJ databases">
        <authorList>
            <consortium name="Pathogen Informatics"/>
            <person name="Murphy D."/>
        </authorList>
    </citation>
    <scope>NUCLEOTIDE SEQUENCE [LARGE SCALE GENOMIC DNA]</scope>
    <source>
        <strain evidence="3">type strain: N</strain>
    </source>
</reference>
<gene>
    <name evidence="2" type="ORF">ERS019209_02215</name>
</gene>
<dbReference type="Proteomes" id="UP000048507">
    <property type="component" value="Unassembled WGS sequence"/>
</dbReference>
<comment type="similarity">
    <text evidence="1">Belongs to the Nudix hydrolase family.</text>
</comment>
<dbReference type="GO" id="GO:0006167">
    <property type="term" value="P:AMP biosynthetic process"/>
    <property type="evidence" value="ECO:0007669"/>
    <property type="project" value="TreeGrafter"/>
</dbReference>
<dbReference type="PANTHER" id="PTHR21340:SF0">
    <property type="entry name" value="BIS(5'-NUCLEOSYL)-TETRAPHOSPHATASE [ASYMMETRICAL]"/>
    <property type="match status" value="1"/>
</dbReference>
<dbReference type="Pfam" id="PF00293">
    <property type="entry name" value="NUDIX"/>
    <property type="match status" value="1"/>
</dbReference>
<dbReference type="InterPro" id="IPR000086">
    <property type="entry name" value="NUDIX_hydrolase_dom"/>
</dbReference>
<dbReference type="EMBL" id="CFFA01000066">
    <property type="protein sequence ID" value="CEX70212.1"/>
    <property type="molecule type" value="Genomic_DNA"/>
</dbReference>
<accession>A0A0T7TX89</accession>
<name>A0A0T7TX89_STREE</name>
<dbReference type="InterPro" id="IPR020476">
    <property type="entry name" value="Nudix_hydrolase"/>
</dbReference>
<organism evidence="2 3">
    <name type="scientific">Streptococcus pneumoniae</name>
    <dbReference type="NCBI Taxonomy" id="1313"/>
    <lineage>
        <taxon>Bacteria</taxon>
        <taxon>Bacillati</taxon>
        <taxon>Bacillota</taxon>
        <taxon>Bacilli</taxon>
        <taxon>Lactobacillales</taxon>
        <taxon>Streptococcaceae</taxon>
        <taxon>Streptococcus</taxon>
    </lineage>
</organism>
<dbReference type="InterPro" id="IPR015797">
    <property type="entry name" value="NUDIX_hydrolase-like_dom_sf"/>
</dbReference>
<evidence type="ECO:0000313" key="2">
    <source>
        <dbReference type="EMBL" id="CEX70212.1"/>
    </source>
</evidence>
<dbReference type="InterPro" id="IPR051325">
    <property type="entry name" value="Nudix_hydrolase_domain"/>
</dbReference>
<sequence>MRKMQWQTQLSEKKANTDYIARYGVYAVIPNPEQKQIVLVQEPNGAWFLPCGEIEAGENHQEALKRELIEELGFTAEIGTYYGQADEYFYSRHRDTYYSNPAYLYEATPFKEVQKPLENFNHIAWFPIDEAIKNLKRGSHKWAIKSWKKQHKID</sequence>